<organism evidence="1 2">
    <name type="scientific">Streptococcus criceti HS-6</name>
    <dbReference type="NCBI Taxonomy" id="873449"/>
    <lineage>
        <taxon>Bacteria</taxon>
        <taxon>Bacillati</taxon>
        <taxon>Bacillota</taxon>
        <taxon>Bacilli</taxon>
        <taxon>Lactobacillales</taxon>
        <taxon>Streptococcaceae</taxon>
        <taxon>Streptococcus</taxon>
    </lineage>
</organism>
<protein>
    <submittedName>
        <fullName evidence="1">Uncharacterized protein</fullName>
    </submittedName>
</protein>
<dbReference type="STRING" id="873449.STRCR_2156"/>
<sequence length="141" mass="16767">MPLKLSDVKECLYMSDWEFQHYYDRQSDSLLLIHDHMVNGEADSDLVETVKEGTTDEYIPLPSQFDIDDYKMMADFIEQLPSGKAQESLTKAVQGRGAFRRFKDTVCLLEIEEEWYNFQEECYSKIARDWYHRYGIRVIEE</sequence>
<proteinExistence type="predicted"/>
<evidence type="ECO:0000313" key="1">
    <source>
        <dbReference type="EMBL" id="EHI74250.1"/>
    </source>
</evidence>
<dbReference type="eggNOG" id="ENOG5033017">
    <property type="taxonomic scope" value="Bacteria"/>
</dbReference>
<evidence type="ECO:0000313" key="2">
    <source>
        <dbReference type="Proteomes" id="UP000004322"/>
    </source>
</evidence>
<dbReference type="InterPro" id="IPR005361">
    <property type="entry name" value="UPF0158"/>
</dbReference>
<dbReference type="RefSeq" id="WP_004227190.1">
    <property type="nucleotide sequence ID" value="NZ_AEUV02000002.1"/>
</dbReference>
<dbReference type="AlphaFoldDB" id="G5JSF7"/>
<dbReference type="Pfam" id="PF03682">
    <property type="entry name" value="UPF0158"/>
    <property type="match status" value="1"/>
</dbReference>
<reference evidence="1" key="1">
    <citation type="submission" date="2011-07" db="EMBL/GenBank/DDBJ databases">
        <authorList>
            <person name="Stanhope M.J."/>
            <person name="Durkin A.S."/>
            <person name="Hostetler J."/>
            <person name="Kim M."/>
            <person name="Radune D."/>
            <person name="Singh I."/>
            <person name="Town C.D."/>
        </authorList>
    </citation>
    <scope>NUCLEOTIDE SEQUENCE [LARGE SCALE GENOMIC DNA]</scope>
    <source>
        <strain evidence="1">HS-6</strain>
    </source>
</reference>
<dbReference type="Proteomes" id="UP000004322">
    <property type="component" value="Unassembled WGS sequence"/>
</dbReference>
<gene>
    <name evidence="1" type="ORF">STRCR_2156</name>
</gene>
<dbReference type="EMBL" id="AEUV02000002">
    <property type="protein sequence ID" value="EHI74250.1"/>
    <property type="molecule type" value="Genomic_DNA"/>
</dbReference>
<accession>G5JSF7</accession>
<name>G5JSF7_STRCG</name>
<comment type="caution">
    <text evidence="1">The sequence shown here is derived from an EMBL/GenBank/DDBJ whole genome shotgun (WGS) entry which is preliminary data.</text>
</comment>
<keyword evidence="2" id="KW-1185">Reference proteome</keyword>